<evidence type="ECO:0008006" key="6">
    <source>
        <dbReference type="Google" id="ProtNLM"/>
    </source>
</evidence>
<dbReference type="AlphaFoldDB" id="N1PHK5"/>
<gene>
    <name evidence="4" type="ORF">DOTSEDRAFT_135035</name>
</gene>
<feature type="domain" description="GST N-terminal" evidence="2">
    <location>
        <begin position="1"/>
        <end position="81"/>
    </location>
</feature>
<dbReference type="OMA" id="CALEAYK"/>
<dbReference type="Proteomes" id="UP000016933">
    <property type="component" value="Unassembled WGS sequence"/>
</dbReference>
<comment type="similarity">
    <text evidence="1">Belongs to the GST superfamily.</text>
</comment>
<dbReference type="Pfam" id="PF13409">
    <property type="entry name" value="GST_N_2"/>
    <property type="match status" value="1"/>
</dbReference>
<dbReference type="SFLD" id="SFLDS00019">
    <property type="entry name" value="Glutathione_Transferase_(cytos"/>
    <property type="match status" value="1"/>
</dbReference>
<dbReference type="STRING" id="675120.N1PHK5"/>
<evidence type="ECO:0000259" key="3">
    <source>
        <dbReference type="PROSITE" id="PS50405"/>
    </source>
</evidence>
<dbReference type="PROSITE" id="PS50404">
    <property type="entry name" value="GST_NTER"/>
    <property type="match status" value="1"/>
</dbReference>
<dbReference type="PROSITE" id="PS50405">
    <property type="entry name" value="GST_CTER"/>
    <property type="match status" value="1"/>
</dbReference>
<dbReference type="PANTHER" id="PTHR44051:SF8">
    <property type="entry name" value="GLUTATHIONE S-TRANSFERASE GSTA"/>
    <property type="match status" value="1"/>
</dbReference>
<protein>
    <recommendedName>
        <fullName evidence="6">Glutathione S-transferase domain-containing protein</fullName>
    </recommendedName>
</protein>
<dbReference type="InterPro" id="IPR036249">
    <property type="entry name" value="Thioredoxin-like_sf"/>
</dbReference>
<dbReference type="HOGENOM" id="CLU_011226_12_2_1"/>
<dbReference type="Gene3D" id="3.40.30.10">
    <property type="entry name" value="Glutaredoxin"/>
    <property type="match status" value="1"/>
</dbReference>
<dbReference type="InterPro" id="IPR036282">
    <property type="entry name" value="Glutathione-S-Trfase_C_sf"/>
</dbReference>
<dbReference type="SUPFAM" id="SSF52833">
    <property type="entry name" value="Thioredoxin-like"/>
    <property type="match status" value="1"/>
</dbReference>
<evidence type="ECO:0000313" key="4">
    <source>
        <dbReference type="EMBL" id="EME41852.1"/>
    </source>
</evidence>
<dbReference type="EMBL" id="KB446542">
    <property type="protein sequence ID" value="EME41852.1"/>
    <property type="molecule type" value="Genomic_DNA"/>
</dbReference>
<dbReference type="SUPFAM" id="SSF47616">
    <property type="entry name" value="GST C-terminal domain-like"/>
    <property type="match status" value="1"/>
</dbReference>
<dbReference type="Pfam" id="PF13410">
    <property type="entry name" value="GST_C_2"/>
    <property type="match status" value="1"/>
</dbReference>
<sequence>MAPTLISATPSAYARINRIAFMEKGVDFTLQNEVPWNGEETQTPKYNPLEKLPILILEDGNVLYDSSHIQEYILHKYADKGPSLMPEGFEAQLRAKQIQVLAQGHMDAMALQFFETSREHSSPEWLARQSRKIEGAMRAYSDSVKAANGGWLVGGVYSIADIAVGCAVDWVDFFGLCTGWREKYAELAKWYEQLSQRETFQKTKPVMFDMKDKIV</sequence>
<dbReference type="InterPro" id="IPR010987">
    <property type="entry name" value="Glutathione-S-Trfase_C-like"/>
</dbReference>
<name>N1PHK5_DOTSN</name>
<organism evidence="4 5">
    <name type="scientific">Dothistroma septosporum (strain NZE10 / CBS 128990)</name>
    <name type="common">Red band needle blight fungus</name>
    <name type="synonym">Mycosphaerella pini</name>
    <dbReference type="NCBI Taxonomy" id="675120"/>
    <lineage>
        <taxon>Eukaryota</taxon>
        <taxon>Fungi</taxon>
        <taxon>Dikarya</taxon>
        <taxon>Ascomycota</taxon>
        <taxon>Pezizomycotina</taxon>
        <taxon>Dothideomycetes</taxon>
        <taxon>Dothideomycetidae</taxon>
        <taxon>Mycosphaerellales</taxon>
        <taxon>Mycosphaerellaceae</taxon>
        <taxon>Dothistroma</taxon>
    </lineage>
</organism>
<dbReference type="PANTHER" id="PTHR44051">
    <property type="entry name" value="GLUTATHIONE S-TRANSFERASE-RELATED"/>
    <property type="match status" value="1"/>
</dbReference>
<dbReference type="OrthoDB" id="27435at2759"/>
<reference evidence="4 5" key="2">
    <citation type="journal article" date="2012" name="PLoS Pathog.">
        <title>Diverse lifestyles and strategies of plant pathogenesis encoded in the genomes of eighteen Dothideomycetes fungi.</title>
        <authorList>
            <person name="Ohm R.A."/>
            <person name="Feau N."/>
            <person name="Henrissat B."/>
            <person name="Schoch C.L."/>
            <person name="Horwitz B.A."/>
            <person name="Barry K.W."/>
            <person name="Condon B.J."/>
            <person name="Copeland A.C."/>
            <person name="Dhillon B."/>
            <person name="Glaser F."/>
            <person name="Hesse C.N."/>
            <person name="Kosti I."/>
            <person name="LaButti K."/>
            <person name="Lindquist E.A."/>
            <person name="Lucas S."/>
            <person name="Salamov A.A."/>
            <person name="Bradshaw R.E."/>
            <person name="Ciuffetti L."/>
            <person name="Hamelin R.C."/>
            <person name="Kema G.H.J."/>
            <person name="Lawrence C."/>
            <person name="Scott J.A."/>
            <person name="Spatafora J.W."/>
            <person name="Turgeon B.G."/>
            <person name="de Wit P.J.G.M."/>
            <person name="Zhong S."/>
            <person name="Goodwin S.B."/>
            <person name="Grigoriev I.V."/>
        </authorList>
    </citation>
    <scope>NUCLEOTIDE SEQUENCE [LARGE SCALE GENOMIC DNA]</scope>
    <source>
        <strain evidence="5">NZE10 / CBS 128990</strain>
    </source>
</reference>
<accession>N1PHK5</accession>
<proteinExistence type="inferred from homology"/>
<dbReference type="InterPro" id="IPR040079">
    <property type="entry name" value="Glutathione_S-Trfase"/>
</dbReference>
<feature type="domain" description="GST C-terminal" evidence="3">
    <location>
        <begin position="90"/>
        <end position="215"/>
    </location>
</feature>
<evidence type="ECO:0000256" key="1">
    <source>
        <dbReference type="ARBA" id="ARBA00007409"/>
    </source>
</evidence>
<evidence type="ECO:0000259" key="2">
    <source>
        <dbReference type="PROSITE" id="PS50404"/>
    </source>
</evidence>
<dbReference type="Gene3D" id="1.20.1050.10">
    <property type="match status" value="1"/>
</dbReference>
<reference evidence="5" key="1">
    <citation type="journal article" date="2012" name="PLoS Genet.">
        <title>The genomes of the fungal plant pathogens Cladosporium fulvum and Dothistroma septosporum reveal adaptation to different hosts and lifestyles but also signatures of common ancestry.</title>
        <authorList>
            <person name="de Wit P.J.G.M."/>
            <person name="van der Burgt A."/>
            <person name="Oekmen B."/>
            <person name="Stergiopoulos I."/>
            <person name="Abd-Elsalam K.A."/>
            <person name="Aerts A.L."/>
            <person name="Bahkali A.H."/>
            <person name="Beenen H.G."/>
            <person name="Chettri P."/>
            <person name="Cox M.P."/>
            <person name="Datema E."/>
            <person name="de Vries R.P."/>
            <person name="Dhillon B."/>
            <person name="Ganley A.R."/>
            <person name="Griffiths S.A."/>
            <person name="Guo Y."/>
            <person name="Hamelin R.C."/>
            <person name="Henrissat B."/>
            <person name="Kabir M.S."/>
            <person name="Jashni M.K."/>
            <person name="Kema G."/>
            <person name="Klaubauf S."/>
            <person name="Lapidus A."/>
            <person name="Levasseur A."/>
            <person name="Lindquist E."/>
            <person name="Mehrabi R."/>
            <person name="Ohm R.A."/>
            <person name="Owen T.J."/>
            <person name="Salamov A."/>
            <person name="Schwelm A."/>
            <person name="Schijlen E."/>
            <person name="Sun H."/>
            <person name="van den Burg H.A."/>
            <person name="van Ham R.C.H.J."/>
            <person name="Zhang S."/>
            <person name="Goodwin S.B."/>
            <person name="Grigoriev I.V."/>
            <person name="Collemare J."/>
            <person name="Bradshaw R.E."/>
        </authorList>
    </citation>
    <scope>NUCLEOTIDE SEQUENCE [LARGE SCALE GENOMIC DNA]</scope>
    <source>
        <strain evidence="5">NZE10 / CBS 128990</strain>
    </source>
</reference>
<dbReference type="InterPro" id="IPR004045">
    <property type="entry name" value="Glutathione_S-Trfase_N"/>
</dbReference>
<keyword evidence="5" id="KW-1185">Reference proteome</keyword>
<evidence type="ECO:0000313" key="5">
    <source>
        <dbReference type="Proteomes" id="UP000016933"/>
    </source>
</evidence>